<dbReference type="Pfam" id="PF08284">
    <property type="entry name" value="RVP_2"/>
    <property type="match status" value="1"/>
</dbReference>
<dbReference type="Pfam" id="PF00078">
    <property type="entry name" value="RVT_1"/>
    <property type="match status" value="1"/>
</dbReference>
<reference evidence="20" key="1">
    <citation type="submission" date="2017-12" db="EMBL/GenBank/DDBJ databases">
        <title>Gene loss provides genomic basis for host adaptation in cereal stripe rust fungi.</title>
        <authorList>
            <person name="Xia C."/>
        </authorList>
    </citation>
    <scope>NUCLEOTIDE SEQUENCE [LARGE SCALE GENOMIC DNA]</scope>
    <source>
        <strain evidence="20">93-210</strain>
    </source>
</reference>
<keyword evidence="6" id="KW-0064">Aspartyl protease</keyword>
<dbReference type="Pfam" id="PF00665">
    <property type="entry name" value="rve"/>
    <property type="match status" value="1"/>
</dbReference>
<evidence type="ECO:0000256" key="3">
    <source>
        <dbReference type="ARBA" id="ARBA00022695"/>
    </source>
</evidence>
<evidence type="ECO:0000313" key="20">
    <source>
        <dbReference type="EMBL" id="POW15739.1"/>
    </source>
</evidence>
<evidence type="ECO:0000256" key="9">
    <source>
        <dbReference type="ARBA" id="ARBA00022842"/>
    </source>
</evidence>
<dbReference type="Gene3D" id="3.10.10.10">
    <property type="entry name" value="HIV Type 1 Reverse Transcriptase, subunit A, domain 1"/>
    <property type="match status" value="1"/>
</dbReference>
<evidence type="ECO:0000256" key="1">
    <source>
        <dbReference type="ARBA" id="ARBA00022670"/>
    </source>
</evidence>
<feature type="domain" description="Reverse transcriptase" evidence="18">
    <location>
        <begin position="718"/>
        <end position="897"/>
    </location>
</feature>
<dbReference type="GO" id="GO:0004519">
    <property type="term" value="F:endonuclease activity"/>
    <property type="evidence" value="ECO:0007669"/>
    <property type="project" value="UniProtKB-KW"/>
</dbReference>
<dbReference type="PROSITE" id="PS50878">
    <property type="entry name" value="RT_POL"/>
    <property type="match status" value="1"/>
</dbReference>
<dbReference type="InterPro" id="IPR041373">
    <property type="entry name" value="RT_RNaseH"/>
</dbReference>
<dbReference type="GO" id="GO:0006310">
    <property type="term" value="P:DNA recombination"/>
    <property type="evidence" value="ECO:0007669"/>
    <property type="project" value="UniProtKB-KW"/>
</dbReference>
<dbReference type="GO" id="GO:0003964">
    <property type="term" value="F:RNA-directed DNA polymerase activity"/>
    <property type="evidence" value="ECO:0007669"/>
    <property type="project" value="UniProtKB-KW"/>
</dbReference>
<proteinExistence type="predicted"/>
<evidence type="ECO:0000256" key="11">
    <source>
        <dbReference type="ARBA" id="ARBA00022908"/>
    </source>
</evidence>
<feature type="region of interest" description="Disordered" evidence="16">
    <location>
        <begin position="347"/>
        <end position="374"/>
    </location>
</feature>
<evidence type="ECO:0000256" key="15">
    <source>
        <dbReference type="ARBA" id="ARBA00023172"/>
    </source>
</evidence>
<dbReference type="GO" id="GO:0003723">
    <property type="term" value="F:RNA binding"/>
    <property type="evidence" value="ECO:0007669"/>
    <property type="project" value="UniProtKB-KW"/>
</dbReference>
<dbReference type="GO" id="GO:0015074">
    <property type="term" value="P:DNA integration"/>
    <property type="evidence" value="ECO:0007669"/>
    <property type="project" value="UniProtKB-KW"/>
</dbReference>
<evidence type="ECO:0000313" key="21">
    <source>
        <dbReference type="Proteomes" id="UP000239156"/>
    </source>
</evidence>
<evidence type="ECO:0000256" key="14">
    <source>
        <dbReference type="ARBA" id="ARBA00023125"/>
    </source>
</evidence>
<dbReference type="InterPro" id="IPR041588">
    <property type="entry name" value="Integrase_H2C2"/>
</dbReference>
<dbReference type="InterPro" id="IPR000477">
    <property type="entry name" value="RT_dom"/>
</dbReference>
<dbReference type="InterPro" id="IPR043502">
    <property type="entry name" value="DNA/RNA_pol_sf"/>
</dbReference>
<dbReference type="Pfam" id="PF17917">
    <property type="entry name" value="RT_RNaseH"/>
    <property type="match status" value="1"/>
</dbReference>
<dbReference type="InterPro" id="IPR012337">
    <property type="entry name" value="RNaseH-like_sf"/>
</dbReference>
<keyword evidence="13" id="KW-0239">DNA-directed DNA polymerase</keyword>
<keyword evidence="12" id="KW-0695">RNA-directed DNA polymerase</keyword>
<gene>
    <name evidence="20" type="ORF">PSTT_01978</name>
</gene>
<feature type="region of interest" description="Disordered" evidence="16">
    <location>
        <begin position="454"/>
        <end position="473"/>
    </location>
</feature>
<protein>
    <submittedName>
        <fullName evidence="20">Uncharacterized protein</fullName>
    </submittedName>
</protein>
<dbReference type="InterPro" id="IPR036397">
    <property type="entry name" value="RNaseH_sf"/>
</dbReference>
<dbReference type="FunFam" id="3.30.420.10:FF:000032">
    <property type="entry name" value="Retrovirus-related Pol polyprotein from transposon 297-like Protein"/>
    <property type="match status" value="1"/>
</dbReference>
<dbReference type="Pfam" id="PF03732">
    <property type="entry name" value="Retrotrans_gag"/>
    <property type="match status" value="1"/>
</dbReference>
<feature type="domain" description="Integrase catalytic" evidence="19">
    <location>
        <begin position="1271"/>
        <end position="1430"/>
    </location>
</feature>
<dbReference type="PANTHER" id="PTHR37984:SF5">
    <property type="entry name" value="PROTEIN NYNRIN-LIKE"/>
    <property type="match status" value="1"/>
</dbReference>
<keyword evidence="7" id="KW-0255">Endonuclease</keyword>
<organism evidence="20 21">
    <name type="scientific">Puccinia striiformis</name>
    <dbReference type="NCBI Taxonomy" id="27350"/>
    <lineage>
        <taxon>Eukaryota</taxon>
        <taxon>Fungi</taxon>
        <taxon>Dikarya</taxon>
        <taxon>Basidiomycota</taxon>
        <taxon>Pucciniomycotina</taxon>
        <taxon>Pucciniomycetes</taxon>
        <taxon>Pucciniales</taxon>
        <taxon>Pucciniaceae</taxon>
        <taxon>Puccinia</taxon>
    </lineage>
</organism>
<dbReference type="CDD" id="cd00303">
    <property type="entry name" value="retropepsin_like"/>
    <property type="match status" value="1"/>
</dbReference>
<dbReference type="SUPFAM" id="SSF56672">
    <property type="entry name" value="DNA/RNA polymerases"/>
    <property type="match status" value="1"/>
</dbReference>
<dbReference type="GO" id="GO:0046872">
    <property type="term" value="F:metal ion binding"/>
    <property type="evidence" value="ECO:0007669"/>
    <property type="project" value="UniProtKB-KW"/>
</dbReference>
<dbReference type="Pfam" id="PF24626">
    <property type="entry name" value="SH3_Tf2-1"/>
    <property type="match status" value="1"/>
</dbReference>
<keyword evidence="5" id="KW-0479">Metal-binding</keyword>
<keyword evidence="14" id="KW-0238">DNA-binding</keyword>
<dbReference type="CDD" id="cd09274">
    <property type="entry name" value="RNase_HI_RT_Ty3"/>
    <property type="match status" value="1"/>
</dbReference>
<dbReference type="FunFam" id="3.30.70.270:FF:000020">
    <property type="entry name" value="Transposon Tf2-6 polyprotein-like Protein"/>
    <property type="match status" value="1"/>
</dbReference>
<dbReference type="VEuPathDB" id="FungiDB:PSHT_05787"/>
<dbReference type="PROSITE" id="PS50013">
    <property type="entry name" value="CHROMO_2"/>
    <property type="match status" value="1"/>
</dbReference>
<dbReference type="Gene3D" id="3.30.70.270">
    <property type="match status" value="2"/>
</dbReference>
<dbReference type="FunFam" id="1.10.340.70:FF:000001">
    <property type="entry name" value="Retrovirus-related Pol polyprotein from transposon gypsy-like Protein"/>
    <property type="match status" value="1"/>
</dbReference>
<feature type="domain" description="Chromo" evidence="17">
    <location>
        <begin position="1537"/>
        <end position="1602"/>
    </location>
</feature>
<dbReference type="Proteomes" id="UP000239156">
    <property type="component" value="Unassembled WGS sequence"/>
</dbReference>
<evidence type="ECO:0000256" key="7">
    <source>
        <dbReference type="ARBA" id="ARBA00022759"/>
    </source>
</evidence>
<dbReference type="EMBL" id="PKSL01000011">
    <property type="protein sequence ID" value="POW15739.1"/>
    <property type="molecule type" value="Genomic_DNA"/>
</dbReference>
<evidence type="ECO:0000259" key="18">
    <source>
        <dbReference type="PROSITE" id="PS50878"/>
    </source>
</evidence>
<evidence type="ECO:0000256" key="5">
    <source>
        <dbReference type="ARBA" id="ARBA00022723"/>
    </source>
</evidence>
<dbReference type="Pfam" id="PF17921">
    <property type="entry name" value="Integrase_H2C2"/>
    <property type="match status" value="1"/>
</dbReference>
<dbReference type="InterPro" id="IPR000953">
    <property type="entry name" value="Chromo/chromo_shadow_dom"/>
</dbReference>
<dbReference type="GO" id="GO:0005634">
    <property type="term" value="C:nucleus"/>
    <property type="evidence" value="ECO:0007669"/>
    <property type="project" value="UniProtKB-ARBA"/>
</dbReference>
<evidence type="ECO:0000256" key="4">
    <source>
        <dbReference type="ARBA" id="ARBA00022722"/>
    </source>
</evidence>
<keyword evidence="1" id="KW-0645">Protease</keyword>
<dbReference type="GO" id="GO:0004190">
    <property type="term" value="F:aspartic-type endopeptidase activity"/>
    <property type="evidence" value="ECO:0007669"/>
    <property type="project" value="UniProtKB-KW"/>
</dbReference>
<evidence type="ECO:0000256" key="6">
    <source>
        <dbReference type="ARBA" id="ARBA00022750"/>
    </source>
</evidence>
<evidence type="ECO:0000256" key="10">
    <source>
        <dbReference type="ARBA" id="ARBA00022884"/>
    </source>
</evidence>
<keyword evidence="2" id="KW-0808">Transferase</keyword>
<dbReference type="CDD" id="cd01647">
    <property type="entry name" value="RT_LTR"/>
    <property type="match status" value="1"/>
</dbReference>
<sequence length="1602" mass="181626">MSVNLSSQSHPNSPILAPVGDVRSPIELKVAQLAEQLASIKLTNANKEAEVGNVAAELDKIKKIFKGLSNDVKDIGSMKNMYTEVVSLRNYCRDEVVRIHQEVVGLNQTIQGFHASLKGLSAQVLEIARLGSGVQRDVPEMSILFSGNPKETRRFVFQARTVLHEKSDCFRSVKSKINWIVRHFRNPGSNSGEPCPSYNWWMSLLFENARIQDLPTDSVSVEDPYVLDSLSTSKEFLTQLELTFEDKHEIQTAKQRLFSFRQGNKSIEEFNALFNSLCYAVNLTEESRCDCYERALNPKILKIAVLRGDWKITTTLRGKQVLAALAAEAQDKISSIDSGSLPVFQQRQQPYHHRSNPPPPPPPARASDGPAPMDLDALSAESSFTFNRFRALCYKKRVCQRCGGSFNDEHKANKGCPLPSEKHIDVQRKAELFRSWLAQGGQDVVDALARAAEDERVARNSRSTNPSGTAEVPLDAIPPLSLGELCWQQAASEIFADNMEVDRDLCKTSGSHFLPFSSPRPIVPIHLLSPNLPLIPASSLFDSGASASFIDEHFVSRNRLVIHRLAQPLLCRGFDGSLNRSGQITHYWHGRIIIPLPHSKSFQSSVTLYVTRLASASVILGFPWFSSNKISLSGCPSGISFPSNPQSLSVSSAEILPDFLQEFKNVFVTQALSSLPPHRGEFDCSINLKPNSNPPFVGMYNLSASETEQLREYVDENLRKGFIRESSSPAGAPIFFVKTQNKADRPCVDYRLLNSMTVRDSYPLPLISCLLNNLSGCKFLSKVDLKAAFNLLRIAPGHEWKTAFRTPWGLYEYCVMPFGLANAPAIFQRFIQHVLREYLDVCCFVYIDDILIFSRTEEQHKEDLRKVLSKLQDYSLKASLSKCQFFQSEVKFLGFVITRDGIRMEPSKLSTILDWPYPNTLQQLRRFLGFSNFYRRFIPKFSDLARPLTNLTKEGLCTQENLSKDPPKISFSALKKCFAKAPLLRHFDFSRLRVLHVDSSGYAIAAVLSQPDSSGALHPVSYFSRKLSDRERSWPIFDLEMLAIVSAFEEWRAWLMGTEEPVKVYSDHANLRYFRSAKYLTPKQARWASFLDSFNFVIYHVSGKANPADGPSRRPDFSSDRPEIKQSGILTKHLHGETVDDIELPEEIVKSASHDLFFQRPADDLLELIQNQYSTLDEDEKEALTFRGNLFWHQDRVFVPDSHRERIIQLHHDAPTTGHPGIARTLSLLTRSFSWPGIRKDVIRFVKSCDSCQRVKARRQLQEGQLNSLDIPQRPWSVIGMDFITKLPKSGGFDSVMVVIDLLSKATHFIPCKETYSAPQVAQLFRTNVFRLHGIPEKIISDRGSVFVSEFWKSFMFSLGIKKGFSTAYHPQTDGQTERMNQVLEDYLRHFCSYYQDNWDKLLDLAEFSINNLDSSSLGVSPFFFSYGFHPKFSILTRGSTTQYNTGDQVLLLRKFIESRRINSKLDYRFIGPFKVIEMVGNNAVRLDISRDYPKLHPVFNVSLVVKYISPSKVAGHGTEVGLKDSYYRTARVVDWSKLSQVLDARRRAKGKCDCLLRWKNTNPGEDTWVSDQHIPNSLLGKMEKFRDHLEETRKKKSKNAK</sequence>
<keyword evidence="15" id="KW-0233">DNA recombination</keyword>
<keyword evidence="11" id="KW-0229">DNA integration</keyword>
<comment type="caution">
    <text evidence="20">The sequence shown here is derived from an EMBL/GenBank/DDBJ whole genome shotgun (WGS) entry which is preliminary data.</text>
</comment>
<dbReference type="InterPro" id="IPR050951">
    <property type="entry name" value="Retrovirus_Pol_polyprotein"/>
</dbReference>
<keyword evidence="8" id="KW-0378">Hydrolase</keyword>
<evidence type="ECO:0000256" key="16">
    <source>
        <dbReference type="SAM" id="MobiDB-lite"/>
    </source>
</evidence>
<dbReference type="GO" id="GO:0006508">
    <property type="term" value="P:proteolysis"/>
    <property type="evidence" value="ECO:0007669"/>
    <property type="project" value="UniProtKB-KW"/>
</dbReference>
<evidence type="ECO:0000256" key="8">
    <source>
        <dbReference type="ARBA" id="ARBA00022801"/>
    </source>
</evidence>
<dbReference type="InterPro" id="IPR005162">
    <property type="entry name" value="Retrotrans_gag_dom"/>
</dbReference>
<dbReference type="PANTHER" id="PTHR37984">
    <property type="entry name" value="PROTEIN CBG26694"/>
    <property type="match status" value="1"/>
</dbReference>
<dbReference type="Gene3D" id="1.10.340.70">
    <property type="match status" value="1"/>
</dbReference>
<dbReference type="SUPFAM" id="SSF53098">
    <property type="entry name" value="Ribonuclease H-like"/>
    <property type="match status" value="1"/>
</dbReference>
<dbReference type="GO" id="GO:0003677">
    <property type="term" value="F:DNA binding"/>
    <property type="evidence" value="ECO:0007669"/>
    <property type="project" value="UniProtKB-KW"/>
</dbReference>
<dbReference type="Gene3D" id="3.30.420.10">
    <property type="entry name" value="Ribonuclease H-like superfamily/Ribonuclease H"/>
    <property type="match status" value="1"/>
</dbReference>
<keyword evidence="4" id="KW-0540">Nuclease</keyword>
<dbReference type="VEuPathDB" id="FungiDB:PSTT_01978"/>
<dbReference type="PROSITE" id="PS50994">
    <property type="entry name" value="INTEGRASE"/>
    <property type="match status" value="1"/>
</dbReference>
<keyword evidence="9" id="KW-0460">Magnesium</keyword>
<keyword evidence="10" id="KW-0694">RNA-binding</keyword>
<dbReference type="InterPro" id="IPR043128">
    <property type="entry name" value="Rev_trsase/Diguanyl_cyclase"/>
</dbReference>
<keyword evidence="3" id="KW-0548">Nucleotidyltransferase</keyword>
<evidence type="ECO:0000259" key="17">
    <source>
        <dbReference type="PROSITE" id="PS50013"/>
    </source>
</evidence>
<dbReference type="InterPro" id="IPR056924">
    <property type="entry name" value="SH3_Tf2-1"/>
</dbReference>
<evidence type="ECO:0000256" key="2">
    <source>
        <dbReference type="ARBA" id="ARBA00022679"/>
    </source>
</evidence>
<dbReference type="Gene3D" id="3.10.20.370">
    <property type="match status" value="1"/>
</dbReference>
<accession>A0A2S4W1Y9</accession>
<evidence type="ECO:0000256" key="12">
    <source>
        <dbReference type="ARBA" id="ARBA00022918"/>
    </source>
</evidence>
<evidence type="ECO:0000259" key="19">
    <source>
        <dbReference type="PROSITE" id="PS50994"/>
    </source>
</evidence>
<evidence type="ECO:0000256" key="13">
    <source>
        <dbReference type="ARBA" id="ARBA00022932"/>
    </source>
</evidence>
<keyword evidence="21" id="KW-1185">Reference proteome</keyword>
<dbReference type="GO" id="GO:0003887">
    <property type="term" value="F:DNA-directed DNA polymerase activity"/>
    <property type="evidence" value="ECO:0007669"/>
    <property type="project" value="UniProtKB-KW"/>
</dbReference>
<name>A0A2S4W1Y9_9BASI</name>
<dbReference type="InterPro" id="IPR001584">
    <property type="entry name" value="Integrase_cat-core"/>
</dbReference>